<reference evidence="1" key="1">
    <citation type="journal article" date="2014" name="Int. J. Syst. Evol. Microbiol.">
        <title>Complete genome sequence of Corynebacterium casei LMG S-19264T (=DSM 44701T), isolated from a smear-ripened cheese.</title>
        <authorList>
            <consortium name="US DOE Joint Genome Institute (JGI-PGF)"/>
            <person name="Walter F."/>
            <person name="Albersmeier A."/>
            <person name="Kalinowski J."/>
            <person name="Ruckert C."/>
        </authorList>
    </citation>
    <scope>NUCLEOTIDE SEQUENCE</scope>
    <source>
        <strain evidence="1">JCM 14359</strain>
    </source>
</reference>
<proteinExistence type="predicted"/>
<sequence>MPRTVLSVGVPRTVLLVGVRGGTEPEAKAPNPSGTLGVVTGLRTHETDRISTFDELEFVGLRKRFVPPSARPRQ</sequence>
<dbReference type="AlphaFoldDB" id="A0A830EL71"/>
<reference evidence="1" key="2">
    <citation type="submission" date="2020-09" db="EMBL/GenBank/DDBJ databases">
        <authorList>
            <person name="Sun Q."/>
            <person name="Ohkuma M."/>
        </authorList>
    </citation>
    <scope>NUCLEOTIDE SEQUENCE</scope>
    <source>
        <strain evidence="1">JCM 14359</strain>
    </source>
</reference>
<protein>
    <submittedName>
        <fullName evidence="1">Uncharacterized protein</fullName>
    </submittedName>
</protein>
<gene>
    <name evidence="1" type="ORF">GCM10008995_09450</name>
</gene>
<keyword evidence="2" id="KW-1185">Reference proteome</keyword>
<dbReference type="RefSeq" id="WP_229663742.1">
    <property type="nucleotide sequence ID" value="NZ_BMOC01000004.1"/>
</dbReference>
<accession>A0A830EL71</accession>
<evidence type="ECO:0000313" key="1">
    <source>
        <dbReference type="EMBL" id="GGJ01767.1"/>
    </source>
</evidence>
<dbReference type="Proteomes" id="UP000653099">
    <property type="component" value="Unassembled WGS sequence"/>
</dbReference>
<dbReference type="EMBL" id="BMOC01000004">
    <property type="protein sequence ID" value="GGJ01767.1"/>
    <property type="molecule type" value="Genomic_DNA"/>
</dbReference>
<evidence type="ECO:0000313" key="2">
    <source>
        <dbReference type="Proteomes" id="UP000653099"/>
    </source>
</evidence>
<name>A0A830EL71_9EURY</name>
<comment type="caution">
    <text evidence="1">The sequence shown here is derived from an EMBL/GenBank/DDBJ whole genome shotgun (WGS) entry which is preliminary data.</text>
</comment>
<organism evidence="1 2">
    <name type="scientific">Halobellus salinus</name>
    <dbReference type="NCBI Taxonomy" id="931585"/>
    <lineage>
        <taxon>Archaea</taxon>
        <taxon>Methanobacteriati</taxon>
        <taxon>Methanobacteriota</taxon>
        <taxon>Stenosarchaea group</taxon>
        <taxon>Halobacteria</taxon>
        <taxon>Halobacteriales</taxon>
        <taxon>Haloferacaceae</taxon>
        <taxon>Halobellus</taxon>
    </lineage>
</organism>